<comment type="function">
    <text evidence="6">Plays a role in vesicular protein sorting.</text>
</comment>
<sequence>MMAPDAGAVAANEEKCLSDAIGRLQHNAFYMHRALDSKNLKDALKYAGEMLSELRTSSLSPHKYYDLCMSMAIVLISIIFSLLVGLTDDYECFFSWLIGYGNVKDMRAFDELRKVEMFFTEETRRGSYVVTDLYELVQHASNILPRLYLLCTVGSVYIKSKEAPAKDVLKDLVEMCHAIQHPVRGLFLRSYLSQISKDKLPDISSEYEGGADTIDVAIEFVLQNFTEMNKLWVRMQYQLSRFMYHNGNGGHAGTLVIVNYLILLGDPELRLGIALSGLQGPIGEKEKRAKGRSELRDLVGKNLHVLSQLEGVDLDMYKDSVLPRILEQVVNCKDELAQHYLMDCIIQVFPDEYHLQTLETLLSAFPQLQPTVDIKTVLSPLMDRLSNYAASSTEVLPEFLKAEAFSKLSNAVGKVIEAQVDMPIFGAVTLYVSLLTFTLRIHPDRLDYVDQILGACVLRLSGIAKLEDSKATKQLVALLSAPLEKYKDISTALDLPNYLLVMDHLDTATKKVMAMIIIQNMMKNTACISAADKVESLFELIKGLVKDLDGSEDELDEDDFEEEQNSVARLIHNLYCNDAKEMFEIILTVKKHVLLGGPKRFSFTVPPLVFSSLKVYLPYISPYHFGNSLFHMVHLTIMRIAEYNLSACILKLILLDPGLQLLRRLQCPDGDVNGDDISDTQKKIFQLLHQIIEALLSVPSPELALRLYLQCAEAASQCGFEPVSYEFLTQAFILYEEEVADSKAQVTAIHLIIGTLQRMNVFGIENRDTLTHKATGYSAKLLKKPDQCRAVYACAHLFWATYQDGIQDGESNSIRVVFFIFVGVFLSSPNTITKTGILWLKEWDRKVRRWAGLSAGPVRAIDGQGVLLCLKRALRIANATQQMVHATRGNNEHVALFVEILNKYLYFFDKGIPQITNSIIQDLIELVRTELKNDNEKTDPSGSAEAFFSSTLRYIEFQKQKGGNISENFKQLEI</sequence>
<dbReference type="AlphaFoldDB" id="A0A8J5IG97"/>
<evidence type="ECO:0000256" key="2">
    <source>
        <dbReference type="ARBA" id="ARBA00006536"/>
    </source>
</evidence>
<evidence type="ECO:0000256" key="1">
    <source>
        <dbReference type="ARBA" id="ARBA00004170"/>
    </source>
</evidence>
<evidence type="ECO:0000256" key="3">
    <source>
        <dbReference type="ARBA" id="ARBA00022448"/>
    </source>
</evidence>
<protein>
    <recommendedName>
        <fullName evidence="6">Vacuolar protein sorting-associated protein 35</fullName>
    </recommendedName>
</protein>
<dbReference type="GO" id="GO:0005829">
    <property type="term" value="C:cytosol"/>
    <property type="evidence" value="ECO:0007669"/>
    <property type="project" value="GOC"/>
</dbReference>
<evidence type="ECO:0000256" key="7">
    <source>
        <dbReference type="SAM" id="Phobius"/>
    </source>
</evidence>
<keyword evidence="3 6" id="KW-0813">Transport</keyword>
<dbReference type="InterPro" id="IPR042491">
    <property type="entry name" value="Vps35_C"/>
</dbReference>
<comment type="similarity">
    <text evidence="2 6">Belongs to the VPS35 family.</text>
</comment>
<keyword evidence="7" id="KW-1133">Transmembrane helix</keyword>
<reference evidence="8 9" key="1">
    <citation type="submission" date="2020-08" db="EMBL/GenBank/DDBJ databases">
        <title>Plant Genome Project.</title>
        <authorList>
            <person name="Zhang R.-G."/>
        </authorList>
    </citation>
    <scope>NUCLEOTIDE SEQUENCE [LARGE SCALE GENOMIC DNA]</scope>
    <source>
        <tissue evidence="8">Rhizome</tissue>
    </source>
</reference>
<evidence type="ECO:0000313" key="9">
    <source>
        <dbReference type="Proteomes" id="UP000734854"/>
    </source>
</evidence>
<gene>
    <name evidence="8" type="ORF">ZIOFF_007399</name>
</gene>
<dbReference type="PIRSF" id="PIRSF009375">
    <property type="entry name" value="Retromer_Vps35"/>
    <property type="match status" value="1"/>
</dbReference>
<name>A0A8J5IG97_ZINOF</name>
<dbReference type="InterPro" id="IPR016024">
    <property type="entry name" value="ARM-type_fold"/>
</dbReference>
<feature type="transmembrane region" description="Helical" evidence="7">
    <location>
        <begin position="64"/>
        <end position="86"/>
    </location>
</feature>
<dbReference type="Proteomes" id="UP000734854">
    <property type="component" value="Unassembled WGS sequence"/>
</dbReference>
<accession>A0A8J5IG97</accession>
<keyword evidence="5 7" id="KW-0472">Membrane</keyword>
<dbReference type="PANTHER" id="PTHR11099:SF0">
    <property type="entry name" value="VACUOLAR PROTEIN SORTING-ASSOCIATED PROTEIN 35"/>
    <property type="match status" value="1"/>
</dbReference>
<dbReference type="GO" id="GO:0006886">
    <property type="term" value="P:intracellular protein transport"/>
    <property type="evidence" value="ECO:0007669"/>
    <property type="project" value="TreeGrafter"/>
</dbReference>
<keyword evidence="4 6" id="KW-0653">Protein transport</keyword>
<dbReference type="GO" id="GO:0042147">
    <property type="term" value="P:retrograde transport, endosome to Golgi"/>
    <property type="evidence" value="ECO:0007669"/>
    <property type="project" value="InterPro"/>
</dbReference>
<dbReference type="GO" id="GO:0005770">
    <property type="term" value="C:late endosome"/>
    <property type="evidence" value="ECO:0007669"/>
    <property type="project" value="TreeGrafter"/>
</dbReference>
<evidence type="ECO:0000313" key="8">
    <source>
        <dbReference type="EMBL" id="KAG6533524.1"/>
    </source>
</evidence>
<comment type="caution">
    <text evidence="8">The sequence shown here is derived from an EMBL/GenBank/DDBJ whole genome shotgun (WGS) entry which is preliminary data.</text>
</comment>
<dbReference type="Gene3D" id="1.25.40.660">
    <property type="entry name" value="Vacuolar protein sorting-associated protein 35, helical subcomplex Vps35-C"/>
    <property type="match status" value="3"/>
</dbReference>
<proteinExistence type="inferred from homology"/>
<evidence type="ECO:0000256" key="5">
    <source>
        <dbReference type="ARBA" id="ARBA00023136"/>
    </source>
</evidence>
<dbReference type="PANTHER" id="PTHR11099">
    <property type="entry name" value="VACUOLAR SORTING PROTEIN 35"/>
    <property type="match status" value="1"/>
</dbReference>
<keyword evidence="9" id="KW-1185">Reference proteome</keyword>
<comment type="subcellular location">
    <subcellularLocation>
        <location evidence="1">Membrane</location>
        <topology evidence="1">Peripheral membrane protein</topology>
    </subcellularLocation>
</comment>
<dbReference type="InterPro" id="IPR005378">
    <property type="entry name" value="Vps35"/>
</dbReference>
<dbReference type="GO" id="GO:0030906">
    <property type="term" value="C:retromer, cargo-selective complex"/>
    <property type="evidence" value="ECO:0007669"/>
    <property type="project" value="InterPro"/>
</dbReference>
<evidence type="ECO:0000256" key="4">
    <source>
        <dbReference type="ARBA" id="ARBA00022927"/>
    </source>
</evidence>
<keyword evidence="7" id="KW-0812">Transmembrane</keyword>
<dbReference type="Pfam" id="PF03635">
    <property type="entry name" value="Vps35"/>
    <property type="match status" value="2"/>
</dbReference>
<dbReference type="EMBL" id="JACMSC010000002">
    <property type="protein sequence ID" value="KAG6533524.1"/>
    <property type="molecule type" value="Genomic_DNA"/>
</dbReference>
<organism evidence="8 9">
    <name type="scientific">Zingiber officinale</name>
    <name type="common">Ginger</name>
    <name type="synonym">Amomum zingiber</name>
    <dbReference type="NCBI Taxonomy" id="94328"/>
    <lineage>
        <taxon>Eukaryota</taxon>
        <taxon>Viridiplantae</taxon>
        <taxon>Streptophyta</taxon>
        <taxon>Embryophyta</taxon>
        <taxon>Tracheophyta</taxon>
        <taxon>Spermatophyta</taxon>
        <taxon>Magnoliopsida</taxon>
        <taxon>Liliopsida</taxon>
        <taxon>Zingiberales</taxon>
        <taxon>Zingiberaceae</taxon>
        <taxon>Zingiber</taxon>
    </lineage>
</organism>
<dbReference type="SUPFAM" id="SSF48371">
    <property type="entry name" value="ARM repeat"/>
    <property type="match status" value="1"/>
</dbReference>
<evidence type="ECO:0000256" key="6">
    <source>
        <dbReference type="PIRNR" id="PIRNR009375"/>
    </source>
</evidence>